<evidence type="ECO:0000313" key="1">
    <source>
        <dbReference type="EMBL" id="CAH6719569.1"/>
    </source>
</evidence>
<evidence type="ECO:0000313" key="2">
    <source>
        <dbReference type="Proteomes" id="UP001152531"/>
    </source>
</evidence>
<protein>
    <submittedName>
        <fullName evidence="1">6,7-dimethyl-8-ribityllumazine synthase</fullName>
    </submittedName>
</protein>
<organism evidence="1 2">
    <name type="scientific">[Candida] jaroonii</name>
    <dbReference type="NCBI Taxonomy" id="467808"/>
    <lineage>
        <taxon>Eukaryota</taxon>
        <taxon>Fungi</taxon>
        <taxon>Dikarya</taxon>
        <taxon>Ascomycota</taxon>
        <taxon>Saccharomycotina</taxon>
        <taxon>Pichiomycetes</taxon>
        <taxon>Debaryomycetaceae</taxon>
        <taxon>Yamadazyma</taxon>
    </lineage>
</organism>
<name>A0ACA9Y3L7_9ASCO</name>
<sequence>MAIHGLGQLDKTYDGSKLRIGILHARWNKEIIDSLVKGAHDKLLEFGVKEENIIIESVPGSFELPFGTKKFSEKWDKQGKPLDAVIPIGVLIKGSTMHFEYICDSVSQKIMDLSFELGKPIIFGVLTCLTDEQARQRAGLGGHNHGADWGLAAIEMATKFDL</sequence>
<keyword evidence="2" id="KW-1185">Reference proteome</keyword>
<reference evidence="1" key="1">
    <citation type="submission" date="2022-06" db="EMBL/GenBank/DDBJ databases">
        <authorList>
            <person name="Legras J.-L."/>
            <person name="Devillers H."/>
            <person name="Grondin C."/>
        </authorList>
    </citation>
    <scope>NUCLEOTIDE SEQUENCE</scope>
    <source>
        <strain evidence="1">CLIB 1444</strain>
    </source>
</reference>
<dbReference type="EMBL" id="CALSDN010000002">
    <property type="protein sequence ID" value="CAH6719569.1"/>
    <property type="molecule type" value="Genomic_DNA"/>
</dbReference>
<comment type="caution">
    <text evidence="1">The sequence shown here is derived from an EMBL/GenBank/DDBJ whole genome shotgun (WGS) entry which is preliminary data.</text>
</comment>
<proteinExistence type="predicted"/>
<dbReference type="Proteomes" id="UP001152531">
    <property type="component" value="Unassembled WGS sequence"/>
</dbReference>
<accession>A0ACA9Y3L7</accession>
<gene>
    <name evidence="1" type="ORF">CLIB1444_02S11606</name>
</gene>